<feature type="domain" description="Rubrerythrin diiron-binding" evidence="1">
    <location>
        <begin position="21"/>
        <end position="130"/>
    </location>
</feature>
<dbReference type="EMBL" id="CP002363">
    <property type="protein sequence ID" value="ADV64663.1"/>
    <property type="molecule type" value="Genomic_DNA"/>
</dbReference>
<dbReference type="InterPro" id="IPR003251">
    <property type="entry name" value="Rr_diiron-bd_dom"/>
</dbReference>
<proteinExistence type="predicted"/>
<dbReference type="Proteomes" id="UP000001068">
    <property type="component" value="Chromosome"/>
</dbReference>
<dbReference type="GO" id="GO:0016491">
    <property type="term" value="F:oxidoreductase activity"/>
    <property type="evidence" value="ECO:0007669"/>
    <property type="project" value="InterPro"/>
</dbReference>
<dbReference type="GO" id="GO:0046872">
    <property type="term" value="F:metal ion binding"/>
    <property type="evidence" value="ECO:0007669"/>
    <property type="project" value="InterPro"/>
</dbReference>
<sequence length="164" mass="18853">MREASGLSREIDAGRLLEYSRIEEDYARRLSNLGESLKHPVLRALFKSIARDSEKHAMIYRALADLLTSPQPFITEDELERVKAEVSHHIETEKEMLRTVEEMLKTVEDPRVKLLLAAIRDDEAEHHALLVSIREKIASAETLTEQKLWDMIWKDSPWHGTPGG</sequence>
<dbReference type="SUPFAM" id="SSF47240">
    <property type="entry name" value="Ferritin-like"/>
    <property type="match status" value="1"/>
</dbReference>
<dbReference type="STRING" id="765177.Desmu_0344"/>
<organism evidence="2 3">
    <name type="scientific">Desulfurococcus mucosus (strain ATCC 35584 / DSM 2162 / JCM 9187 / O7/1)</name>
    <dbReference type="NCBI Taxonomy" id="765177"/>
    <lineage>
        <taxon>Archaea</taxon>
        <taxon>Thermoproteota</taxon>
        <taxon>Thermoprotei</taxon>
        <taxon>Desulfurococcales</taxon>
        <taxon>Desulfurococcaceae</taxon>
        <taxon>Desulfurococcus</taxon>
    </lineage>
</organism>
<dbReference type="KEGG" id="dmu:Desmu_0344"/>
<reference evidence="3" key="1">
    <citation type="submission" date="2010-11" db="EMBL/GenBank/DDBJ databases">
        <title>The complete genome of Desulfurococcus mucosus DSM 2162.</title>
        <authorList>
            <consortium name="US DOE Joint Genome Institute (JGI-PGF)"/>
            <person name="Lucas S."/>
            <person name="Copeland A."/>
            <person name="Lapidus A."/>
            <person name="Bruce D."/>
            <person name="Goodwin L."/>
            <person name="Pitluck S."/>
            <person name="Kyrpides N."/>
            <person name="Mavromatis K."/>
            <person name="Pagani I."/>
            <person name="Ivanova N."/>
            <person name="Ovchinnikova G."/>
            <person name="Chertkov O."/>
            <person name="Held B."/>
            <person name="Brettin T."/>
            <person name="Detter J.C."/>
            <person name="Tapia R."/>
            <person name="Han C."/>
            <person name="Land M."/>
            <person name="Hauser L."/>
            <person name="Markowitz V."/>
            <person name="Cheng J.-F."/>
            <person name="Hugenholtz P."/>
            <person name="Woyke T."/>
            <person name="Wu D."/>
            <person name="Wirth R."/>
            <person name="Bilek Y."/>
            <person name="Hader T."/>
            <person name="Klenk H.-P."/>
            <person name="Eisen J.A."/>
        </authorList>
    </citation>
    <scope>NUCLEOTIDE SEQUENCE [LARGE SCALE GENOMIC DNA]</scope>
    <source>
        <strain evidence="3">ATCC 35584 / DSM 2162 / JCM 9187 / O7/1</strain>
    </source>
</reference>
<dbReference type="AlphaFoldDB" id="E8R837"/>
<evidence type="ECO:0000259" key="1">
    <source>
        <dbReference type="Pfam" id="PF02915"/>
    </source>
</evidence>
<gene>
    <name evidence="2" type="ordered locus">Desmu_0344</name>
</gene>
<accession>E8R837</accession>
<evidence type="ECO:0000313" key="3">
    <source>
        <dbReference type="Proteomes" id="UP000001068"/>
    </source>
</evidence>
<dbReference type="HOGENOM" id="CLU_140805_0_0_2"/>
<name>E8R837_DESM0</name>
<keyword evidence="3" id="KW-1185">Reference proteome</keyword>
<dbReference type="Gene3D" id="1.20.1260.10">
    <property type="match status" value="1"/>
</dbReference>
<dbReference type="InterPro" id="IPR009078">
    <property type="entry name" value="Ferritin-like_SF"/>
</dbReference>
<protein>
    <recommendedName>
        <fullName evidence="1">Rubrerythrin diiron-binding domain-containing protein</fullName>
    </recommendedName>
</protein>
<dbReference type="CDD" id="cd00657">
    <property type="entry name" value="Ferritin_like"/>
    <property type="match status" value="1"/>
</dbReference>
<dbReference type="Pfam" id="PF02915">
    <property type="entry name" value="Rubrerythrin"/>
    <property type="match status" value="1"/>
</dbReference>
<dbReference type="InterPro" id="IPR012347">
    <property type="entry name" value="Ferritin-like"/>
</dbReference>
<dbReference type="eggNOG" id="arCOG00022">
    <property type="taxonomic scope" value="Archaea"/>
</dbReference>
<evidence type="ECO:0000313" key="2">
    <source>
        <dbReference type="EMBL" id="ADV64663.1"/>
    </source>
</evidence>
<reference evidence="2 3" key="2">
    <citation type="journal article" date="2011" name="Stand. Genomic Sci.">
        <title>Complete genome sequence of Desulfurococcus mucosus type strain (O7/1).</title>
        <authorList>
            <person name="Wirth R."/>
            <person name="Chertkov O."/>
            <person name="Held B."/>
            <person name="Lapidus A."/>
            <person name="Nolan M."/>
            <person name="Lucas S."/>
            <person name="Hammon N."/>
            <person name="Deshpande S."/>
            <person name="Cheng J.F."/>
            <person name="Tapia R."/>
            <person name="Han C."/>
            <person name="Goodwin L."/>
            <person name="Pitluck S."/>
            <person name="Liolios K."/>
            <person name="Ioanna P."/>
            <person name="Ivanova N."/>
            <person name="Mavromatis K."/>
            <person name="Mikhailova N."/>
            <person name="Pati A."/>
            <person name="Chen A."/>
            <person name="Palaniappan K."/>
            <person name="Land M."/>
            <person name="Hauser L."/>
            <person name="Chang Y.J."/>
            <person name="Jeffries C.D."/>
            <person name="Bilek Y."/>
            <person name="Hader T."/>
            <person name="Rohde M."/>
            <person name="Spring S."/>
            <person name="Sikorski J."/>
            <person name="Goker M."/>
            <person name="Woyke T."/>
            <person name="Bristow J."/>
            <person name="Eisen J.A."/>
            <person name="Markowitz V."/>
            <person name="Hugenholtz P."/>
            <person name="Kyrpides N.C."/>
            <person name="Klenk H.P."/>
        </authorList>
    </citation>
    <scope>NUCLEOTIDE SEQUENCE [LARGE SCALE GENOMIC DNA]</scope>
    <source>
        <strain evidence="3">ATCC 35584 / DSM 2162 / JCM 9187 / O7/1</strain>
    </source>
</reference>